<dbReference type="InterPro" id="IPR011009">
    <property type="entry name" value="Kinase-like_dom_sf"/>
</dbReference>
<proteinExistence type="predicted"/>
<dbReference type="GO" id="GO:0005524">
    <property type="term" value="F:ATP binding"/>
    <property type="evidence" value="ECO:0007669"/>
    <property type="project" value="UniProtKB-KW"/>
</dbReference>
<evidence type="ECO:0000256" key="5">
    <source>
        <dbReference type="SAM" id="MobiDB-lite"/>
    </source>
</evidence>
<gene>
    <name evidence="7" type="ORF">A176_006279</name>
</gene>
<dbReference type="InterPro" id="IPR000719">
    <property type="entry name" value="Prot_kinase_dom"/>
</dbReference>
<sequence>MVPTSMSRMDLTTSVPLFPPAMGPACGCVPAHVGACDCPSRARPARAQSSAECLSRVGTLLATEARSASGAPSLIGQQLGHFRLLRELGRGSLGTVLLAEHALIQKQVAIQVLHAHVTRDSARVARFLSEARTLTLIQHPHIVSLYDLGMRDGCPYLVMEYLEGQSLAAFTQEPLSPALVVDLLCQVCDALAAAHAHGIAHGSLQPANVFLVPDALGRQHVKLLDFAIARLLPPADGPGAGERTPAATDTLDPVVSGTAGDDTSRALRADLHAVGELGTLLLTGHLRGRGAEASLPGPACRGPSSRGDLPSTLSRVLVKAMARRPADRYSSAGALREALQASLALDGAAVGLSPSSLRGLAGWYAL</sequence>
<dbReference type="Gene3D" id="1.10.510.10">
    <property type="entry name" value="Transferase(Phosphotransferase) domain 1"/>
    <property type="match status" value="1"/>
</dbReference>
<evidence type="ECO:0000313" key="8">
    <source>
        <dbReference type="Proteomes" id="UP000009026"/>
    </source>
</evidence>
<dbReference type="Pfam" id="PF00069">
    <property type="entry name" value="Pkinase"/>
    <property type="match status" value="1"/>
</dbReference>
<evidence type="ECO:0000313" key="7">
    <source>
        <dbReference type="EMBL" id="AKQ69367.1"/>
    </source>
</evidence>
<dbReference type="Proteomes" id="UP000009026">
    <property type="component" value="Chromosome"/>
</dbReference>
<dbReference type="PATRIC" id="fig|1297742.4.peg.6370"/>
<dbReference type="PROSITE" id="PS50011">
    <property type="entry name" value="PROTEIN_KINASE_DOM"/>
    <property type="match status" value="1"/>
</dbReference>
<feature type="domain" description="Protein kinase" evidence="6">
    <location>
        <begin position="82"/>
        <end position="343"/>
    </location>
</feature>
<dbReference type="SUPFAM" id="SSF56112">
    <property type="entry name" value="Protein kinase-like (PK-like)"/>
    <property type="match status" value="1"/>
</dbReference>
<organism evidence="7 8">
    <name type="scientific">Pseudomyxococcus hansupus</name>
    <dbReference type="NCBI Taxonomy" id="1297742"/>
    <lineage>
        <taxon>Bacteria</taxon>
        <taxon>Pseudomonadati</taxon>
        <taxon>Myxococcota</taxon>
        <taxon>Myxococcia</taxon>
        <taxon>Myxococcales</taxon>
        <taxon>Cystobacterineae</taxon>
        <taxon>Myxococcaceae</taxon>
        <taxon>Pseudomyxococcus</taxon>
    </lineage>
</organism>
<dbReference type="KEGG" id="mym:A176_006279"/>
<dbReference type="STRING" id="1297742.A176_006279"/>
<dbReference type="eggNOG" id="COG0515">
    <property type="taxonomic scope" value="Bacteria"/>
</dbReference>
<name>A0A0H4XM52_9BACT</name>
<evidence type="ECO:0000256" key="4">
    <source>
        <dbReference type="ARBA" id="ARBA00022840"/>
    </source>
</evidence>
<dbReference type="PANTHER" id="PTHR43289">
    <property type="entry name" value="MITOGEN-ACTIVATED PROTEIN KINASE KINASE KINASE 20-RELATED"/>
    <property type="match status" value="1"/>
</dbReference>
<protein>
    <submittedName>
        <fullName evidence="7">Serine/threonine protein kinase</fullName>
    </submittedName>
</protein>
<dbReference type="GO" id="GO:0004674">
    <property type="term" value="F:protein serine/threonine kinase activity"/>
    <property type="evidence" value="ECO:0007669"/>
    <property type="project" value="UniProtKB-KW"/>
</dbReference>
<keyword evidence="2" id="KW-0547">Nucleotide-binding</keyword>
<keyword evidence="7" id="KW-0723">Serine/threonine-protein kinase</keyword>
<evidence type="ECO:0000256" key="3">
    <source>
        <dbReference type="ARBA" id="ARBA00022777"/>
    </source>
</evidence>
<keyword evidence="4" id="KW-0067">ATP-binding</keyword>
<dbReference type="PANTHER" id="PTHR43289:SF6">
    <property type="entry name" value="SERINE_THREONINE-PROTEIN KINASE NEKL-3"/>
    <property type="match status" value="1"/>
</dbReference>
<accession>A0A0H4XM52</accession>
<dbReference type="EMBL" id="CP012109">
    <property type="protein sequence ID" value="AKQ69367.1"/>
    <property type="molecule type" value="Genomic_DNA"/>
</dbReference>
<evidence type="ECO:0000256" key="2">
    <source>
        <dbReference type="ARBA" id="ARBA00022741"/>
    </source>
</evidence>
<keyword evidence="8" id="KW-1185">Reference proteome</keyword>
<reference evidence="7 8" key="1">
    <citation type="journal article" date="2016" name="PLoS ONE">
        <title>Complete Genome Sequence and Comparative Genomics of a Novel Myxobacterium Myxococcus hansupus.</title>
        <authorList>
            <person name="Sharma G."/>
            <person name="Narwani T."/>
            <person name="Subramanian S."/>
        </authorList>
    </citation>
    <scope>NUCLEOTIDE SEQUENCE [LARGE SCALE GENOMIC DNA]</scope>
    <source>
        <strain evidence="8">mixupus</strain>
    </source>
</reference>
<feature type="region of interest" description="Disordered" evidence="5">
    <location>
        <begin position="237"/>
        <end position="259"/>
    </location>
</feature>
<keyword evidence="1" id="KW-0808">Transferase</keyword>
<keyword evidence="3 7" id="KW-0418">Kinase</keyword>
<dbReference type="AlphaFoldDB" id="A0A0H4XM52"/>
<evidence type="ECO:0000256" key="1">
    <source>
        <dbReference type="ARBA" id="ARBA00022679"/>
    </source>
</evidence>
<evidence type="ECO:0000259" key="6">
    <source>
        <dbReference type="PROSITE" id="PS50011"/>
    </source>
</evidence>
<dbReference type="CDD" id="cd14014">
    <property type="entry name" value="STKc_PknB_like"/>
    <property type="match status" value="1"/>
</dbReference>
<dbReference type="Gene3D" id="3.30.200.20">
    <property type="entry name" value="Phosphorylase Kinase, domain 1"/>
    <property type="match status" value="1"/>
</dbReference>